<feature type="region of interest" description="Disordered" evidence="1">
    <location>
        <begin position="42"/>
        <end position="66"/>
    </location>
</feature>
<dbReference type="Proteomes" id="UP001055940">
    <property type="component" value="Chromosome"/>
</dbReference>
<reference evidence="2" key="1">
    <citation type="submission" date="2022-06" db="EMBL/GenBank/DDBJ databases">
        <authorList>
            <person name="Ping M."/>
        </authorList>
    </citation>
    <scope>NUCLEOTIDE SEQUENCE</scope>
    <source>
        <strain evidence="2">JCM11759T</strain>
    </source>
</reference>
<evidence type="ECO:0000313" key="2">
    <source>
        <dbReference type="EMBL" id="USY22518.1"/>
    </source>
</evidence>
<dbReference type="RefSeq" id="WP_254421290.1">
    <property type="nucleotide sequence ID" value="NZ_BAAAJB010000031.1"/>
</dbReference>
<sequence>MDLGRSPTHDHGITMNALEFTPDETPLVSQVRRDRAGVAVDLSERLEPDDDSGVDDEPEYYTAASE</sequence>
<organism evidence="2 3">
    <name type="scientific">Nocardiopsis exhalans</name>
    <dbReference type="NCBI Taxonomy" id="163604"/>
    <lineage>
        <taxon>Bacteria</taxon>
        <taxon>Bacillati</taxon>
        <taxon>Actinomycetota</taxon>
        <taxon>Actinomycetes</taxon>
        <taxon>Streptosporangiales</taxon>
        <taxon>Nocardiopsidaceae</taxon>
        <taxon>Nocardiopsis</taxon>
    </lineage>
</organism>
<name>A0ABY5DGB0_9ACTN</name>
<dbReference type="EMBL" id="CP099837">
    <property type="protein sequence ID" value="USY22518.1"/>
    <property type="molecule type" value="Genomic_DNA"/>
</dbReference>
<evidence type="ECO:0000313" key="3">
    <source>
        <dbReference type="Proteomes" id="UP001055940"/>
    </source>
</evidence>
<feature type="compositionally biased region" description="Acidic residues" evidence="1">
    <location>
        <begin position="47"/>
        <end position="59"/>
    </location>
</feature>
<protein>
    <recommendedName>
        <fullName evidence="4">ATP-grasp target RiPP</fullName>
    </recommendedName>
</protein>
<evidence type="ECO:0008006" key="4">
    <source>
        <dbReference type="Google" id="ProtNLM"/>
    </source>
</evidence>
<keyword evidence="3" id="KW-1185">Reference proteome</keyword>
<evidence type="ECO:0000256" key="1">
    <source>
        <dbReference type="SAM" id="MobiDB-lite"/>
    </source>
</evidence>
<proteinExistence type="predicted"/>
<accession>A0ABY5DGB0</accession>
<gene>
    <name evidence="2" type="ORF">NE857_13420</name>
</gene>